<dbReference type="InterPro" id="IPR011528">
    <property type="entry name" value="NERD"/>
</dbReference>
<accession>A0A1G8SFF4</accession>
<gene>
    <name evidence="2" type="ORF">SAMN04490247_1434</name>
</gene>
<sequence length="300" mass="35599">MIMKERQPPFLMKVLQALERRKILNEKEETLKRRLVKGWHGELIFDQMMKELPDHMLILKDLNLKHKGSKFQIDTVVIESQCVHLYEVKYHEGNYFYKDNEFQLSSGKGILNPFHQSSRARTLLTQLLEDHDFFVPVKAHVIFPHPHFYLYQAPKLKEFIFLSQWKDHFTELIQNTSSIPNRLQPIADLLCSKHREQFSSEDSPVFHYDQLKKDVFCPHCSSVIRSETRTFMCDNCELRSTTEMVLLQAVEDLRVLFPKRRITTPLIHEWCKGKISKKRIQRVLSKNFEKAGIGRGIHYF</sequence>
<proteinExistence type="predicted"/>
<dbReference type="Pfam" id="PF08378">
    <property type="entry name" value="NERD"/>
    <property type="match status" value="1"/>
</dbReference>
<feature type="domain" description="NERD" evidence="1">
    <location>
        <begin position="37"/>
        <end position="147"/>
    </location>
</feature>
<evidence type="ECO:0000259" key="1">
    <source>
        <dbReference type="PROSITE" id="PS50965"/>
    </source>
</evidence>
<name>A0A1G8SFF4_9BACI</name>
<dbReference type="STRING" id="86666.SAMN04490247_1434"/>
<organism evidence="2 3">
    <name type="scientific">Salimicrobium halophilum</name>
    <dbReference type="NCBI Taxonomy" id="86666"/>
    <lineage>
        <taxon>Bacteria</taxon>
        <taxon>Bacillati</taxon>
        <taxon>Bacillota</taxon>
        <taxon>Bacilli</taxon>
        <taxon>Bacillales</taxon>
        <taxon>Bacillaceae</taxon>
        <taxon>Salimicrobium</taxon>
    </lineage>
</organism>
<evidence type="ECO:0000313" key="2">
    <source>
        <dbReference type="EMBL" id="SDJ27996.1"/>
    </source>
</evidence>
<reference evidence="3" key="1">
    <citation type="submission" date="2016-10" db="EMBL/GenBank/DDBJ databases">
        <authorList>
            <person name="Varghese N."/>
            <person name="Submissions S."/>
        </authorList>
    </citation>
    <scope>NUCLEOTIDE SEQUENCE [LARGE SCALE GENOMIC DNA]</scope>
    <source>
        <strain evidence="3">DSM 4771</strain>
    </source>
</reference>
<evidence type="ECO:0000313" key="3">
    <source>
        <dbReference type="Proteomes" id="UP000199225"/>
    </source>
</evidence>
<dbReference type="PROSITE" id="PS50965">
    <property type="entry name" value="NERD"/>
    <property type="match status" value="1"/>
</dbReference>
<dbReference type="AlphaFoldDB" id="A0A1G8SFF4"/>
<keyword evidence="3" id="KW-1185">Reference proteome</keyword>
<dbReference type="EMBL" id="FNEV01000003">
    <property type="protein sequence ID" value="SDJ27996.1"/>
    <property type="molecule type" value="Genomic_DNA"/>
</dbReference>
<dbReference type="Proteomes" id="UP000199225">
    <property type="component" value="Unassembled WGS sequence"/>
</dbReference>
<protein>
    <submittedName>
        <fullName evidence="2">Nuclease-related domain-containing protein</fullName>
    </submittedName>
</protein>